<dbReference type="Proteomes" id="UP000188604">
    <property type="component" value="Chromosome"/>
</dbReference>
<evidence type="ECO:0000313" key="2">
    <source>
        <dbReference type="Proteomes" id="UP000188604"/>
    </source>
</evidence>
<keyword evidence="2" id="KW-1185">Reference proteome</keyword>
<gene>
    <name evidence="1" type="ORF">A0U93_03720</name>
</gene>
<dbReference type="RefSeq" id="WP_169852690.1">
    <property type="nucleotide sequence ID" value="NZ_BJXS01000008.1"/>
</dbReference>
<dbReference type="Pfam" id="PF09898">
    <property type="entry name" value="DUF2125"/>
    <property type="match status" value="1"/>
</dbReference>
<dbReference type="STRING" id="320497.A0U93_03720"/>
<reference evidence="1 2" key="1">
    <citation type="submission" date="2016-03" db="EMBL/GenBank/DDBJ databases">
        <title>Acetic acid bacteria sequencing.</title>
        <authorList>
            <person name="Brandt J."/>
            <person name="Jakob F."/>
            <person name="Vogel R.F."/>
        </authorList>
    </citation>
    <scope>NUCLEOTIDE SEQUENCE [LARGE SCALE GENOMIC DNA]</scope>
    <source>
        <strain evidence="1 2">NBRC 101099</strain>
    </source>
</reference>
<proteinExistence type="predicted"/>
<dbReference type="EMBL" id="CP014691">
    <property type="protein sequence ID" value="AQS87194.1"/>
    <property type="molecule type" value="Genomic_DNA"/>
</dbReference>
<sequence length="326" mass="35720">MSCLIVFIVALDASLWWLAQRQLQNALHLGQRELRAAHATLDDSGTHRGGWPWRADLVIASPRVLLDDERVRWAGQRIRLSLSLWEPGHVSIFLAGAQAAQADNAGALTATTQDVAMTIRTRAFGTFVHFITPRVEVSAIWHGHRVGGLLHNASGEILVNDKARRGQTAFGVDIHADAVLPDLADWPSFQQVRHALPGWPPRNVRLTLAALSADDRAAASDHRYSRLLVQNVAWQLGPLSARGAGSVTLPDGNGELSFHVDGLHALAEDYWTRFAAEHPNAMTIRQGAPADIWMDRIHQHVAGLPASLDLSVPVIAGEPDFHYVYP</sequence>
<evidence type="ECO:0000313" key="1">
    <source>
        <dbReference type="EMBL" id="AQS87194.1"/>
    </source>
</evidence>
<evidence type="ECO:0008006" key="3">
    <source>
        <dbReference type="Google" id="ProtNLM"/>
    </source>
</evidence>
<dbReference type="AlphaFoldDB" id="A0A1U9KN13"/>
<dbReference type="KEGG" id="nch:A0U93_03720"/>
<dbReference type="InterPro" id="IPR018666">
    <property type="entry name" value="DUF2125"/>
</dbReference>
<accession>A0A1U9KN13</accession>
<organism evidence="1 2">
    <name type="scientific">Neoasaia chiangmaiensis</name>
    <dbReference type="NCBI Taxonomy" id="320497"/>
    <lineage>
        <taxon>Bacteria</taxon>
        <taxon>Pseudomonadati</taxon>
        <taxon>Pseudomonadota</taxon>
        <taxon>Alphaproteobacteria</taxon>
        <taxon>Acetobacterales</taxon>
        <taxon>Acetobacteraceae</taxon>
        <taxon>Neoasaia</taxon>
    </lineage>
</organism>
<protein>
    <recommendedName>
        <fullName evidence="3">DUF2125 domain-containing protein</fullName>
    </recommendedName>
</protein>
<name>A0A1U9KN13_9PROT</name>